<dbReference type="InterPro" id="IPR036969">
    <property type="entry name" value="Citrate_synthase_sf"/>
</dbReference>
<comment type="caution">
    <text evidence="1">The sequence shown here is derived from an EMBL/GenBank/DDBJ whole genome shotgun (WGS) entry which is preliminary data.</text>
</comment>
<gene>
    <name evidence="1" type="ORF">EV671_100219</name>
</gene>
<dbReference type="AlphaFoldDB" id="A0A4R3VIX5"/>
<organism evidence="1 2">
    <name type="scientific">Roseateles saccharophilus</name>
    <name type="common">Pseudomonas saccharophila</name>
    <dbReference type="NCBI Taxonomy" id="304"/>
    <lineage>
        <taxon>Bacteria</taxon>
        <taxon>Pseudomonadati</taxon>
        <taxon>Pseudomonadota</taxon>
        <taxon>Betaproteobacteria</taxon>
        <taxon>Burkholderiales</taxon>
        <taxon>Sphaerotilaceae</taxon>
        <taxon>Roseateles</taxon>
    </lineage>
</organism>
<keyword evidence="2" id="KW-1185">Reference proteome</keyword>
<dbReference type="OrthoDB" id="8717683at2"/>
<dbReference type="RefSeq" id="WP_132569490.1">
    <property type="nucleotide sequence ID" value="NZ_CBCSGL010000023.1"/>
</dbReference>
<evidence type="ECO:0000313" key="1">
    <source>
        <dbReference type="EMBL" id="TCV03758.1"/>
    </source>
</evidence>
<evidence type="ECO:0000313" key="2">
    <source>
        <dbReference type="Proteomes" id="UP000295110"/>
    </source>
</evidence>
<dbReference type="SUPFAM" id="SSF48256">
    <property type="entry name" value="Citrate synthase"/>
    <property type="match status" value="1"/>
</dbReference>
<name>A0A4R3VIX5_ROSSA</name>
<proteinExistence type="predicted"/>
<reference evidence="1 2" key="1">
    <citation type="submission" date="2019-03" db="EMBL/GenBank/DDBJ databases">
        <title>Genomic Encyclopedia of Type Strains, Phase IV (KMG-IV): sequencing the most valuable type-strain genomes for metagenomic binning, comparative biology and taxonomic classification.</title>
        <authorList>
            <person name="Goeker M."/>
        </authorList>
    </citation>
    <scope>NUCLEOTIDE SEQUENCE [LARGE SCALE GENOMIC DNA]</scope>
    <source>
        <strain evidence="1 2">DSM 654</strain>
    </source>
</reference>
<protein>
    <submittedName>
        <fullName evidence="1">Citrate synthase</fullName>
    </submittedName>
</protein>
<accession>A0A4R3VIX5</accession>
<dbReference type="GO" id="GO:0046912">
    <property type="term" value="F:acyltransferase activity, acyl groups converted into alkyl on transfer"/>
    <property type="evidence" value="ECO:0007669"/>
    <property type="project" value="InterPro"/>
</dbReference>
<dbReference type="EMBL" id="SMBU01000002">
    <property type="protein sequence ID" value="TCV03758.1"/>
    <property type="molecule type" value="Genomic_DNA"/>
</dbReference>
<sequence length="264" mass="27663">MTQTLTTRIWREEAEPGNAFAARAAFCHGYDVFGEMLGRARWVDMLWLLFRGDVPPPEQAALLEDLAVALANPGPRDPAVHAAMCAGTGGSTAAASLMAALAVGAGQQGGAREVFHAMALWQRCGTDLAAWAQVLAAPAESVASIWPDFEHAPGFDPNASAAGLTVLQTLAHLARGGVGHRLGWLDRQRAVLEGLAAAPLAMTGVAAAALSDLGLTPDQGEILFLLLRLPGAAVHALEQRALGPKHFPFFELDLLNDPVDEVAA</sequence>
<dbReference type="Proteomes" id="UP000295110">
    <property type="component" value="Unassembled WGS sequence"/>
</dbReference>